<name>A5N5P5_CLOK5</name>
<proteinExistence type="predicted"/>
<dbReference type="Proteomes" id="UP000002411">
    <property type="component" value="Chromosome"/>
</dbReference>
<evidence type="ECO:0000313" key="4">
    <source>
        <dbReference type="Proteomes" id="UP000002411"/>
    </source>
</evidence>
<protein>
    <submittedName>
        <fullName evidence="3">Predicted thioesterase</fullName>
    </submittedName>
</protein>
<evidence type="ECO:0000259" key="2">
    <source>
        <dbReference type="Pfam" id="PF03061"/>
    </source>
</evidence>
<accession>A5N5P5</accession>
<dbReference type="InterPro" id="IPR052723">
    <property type="entry name" value="Acyl-CoA_thioesterase_PaaI"/>
</dbReference>
<dbReference type="InterPro" id="IPR006683">
    <property type="entry name" value="Thioestr_dom"/>
</dbReference>
<keyword evidence="1" id="KW-0378">Hydrolase</keyword>
<dbReference type="GO" id="GO:0016289">
    <property type="term" value="F:acyl-CoA hydrolase activity"/>
    <property type="evidence" value="ECO:0007669"/>
    <property type="project" value="TreeGrafter"/>
</dbReference>
<dbReference type="KEGG" id="ckl:CKL_0572"/>
<reference evidence="3 4" key="1">
    <citation type="journal article" date="2008" name="Proc. Natl. Acad. Sci. U.S.A.">
        <title>The genome of Clostridium kluyveri, a strict anaerobe with unique metabolic features.</title>
        <authorList>
            <person name="Seedorf H."/>
            <person name="Fricke W.F."/>
            <person name="Veith B."/>
            <person name="Brueggemann H."/>
            <person name="Liesegang H."/>
            <person name="Strittmatter A."/>
            <person name="Miethke M."/>
            <person name="Buckel W."/>
            <person name="Hinderberger J."/>
            <person name="Li F."/>
            <person name="Hagemeier C."/>
            <person name="Thauer R.K."/>
            <person name="Gottschalk G."/>
        </authorList>
    </citation>
    <scope>NUCLEOTIDE SEQUENCE [LARGE SCALE GENOMIC DNA]</scope>
    <source>
        <strain evidence="4">ATCC 8527 / DSM 555 / NCIMB 10680</strain>
    </source>
</reference>
<dbReference type="InterPro" id="IPR029069">
    <property type="entry name" value="HotDog_dom_sf"/>
</dbReference>
<feature type="domain" description="Thioesterase" evidence="2">
    <location>
        <begin position="48"/>
        <end position="118"/>
    </location>
</feature>
<dbReference type="CDD" id="cd03443">
    <property type="entry name" value="PaaI_thioesterase"/>
    <property type="match status" value="1"/>
</dbReference>
<evidence type="ECO:0000313" key="3">
    <source>
        <dbReference type="EMBL" id="EDK32626.1"/>
    </source>
</evidence>
<sequence>MDYKKLIEKRNKPGDFATDIGVKILEIREGYACGELLIKKVHINPINAVHGGVIFTFADMVGASSTAFCENRVATLNGTINFLNAAIGVEKLIAEASVIKHGKNTMVVNVNITDEKETFVASTTFTYYILKKMKITFEDEN</sequence>
<evidence type="ECO:0000256" key="1">
    <source>
        <dbReference type="ARBA" id="ARBA00022801"/>
    </source>
</evidence>
<dbReference type="RefSeq" id="WP_011989141.1">
    <property type="nucleotide sequence ID" value="NC_009706.1"/>
</dbReference>
<dbReference type="NCBIfam" id="TIGR00369">
    <property type="entry name" value="unchar_dom_1"/>
    <property type="match status" value="1"/>
</dbReference>
<dbReference type="InterPro" id="IPR003736">
    <property type="entry name" value="PAAI_dom"/>
</dbReference>
<dbReference type="PANTHER" id="PTHR42856">
    <property type="entry name" value="ACYL-COENZYME A THIOESTERASE PAAI"/>
    <property type="match status" value="1"/>
</dbReference>
<keyword evidence="4" id="KW-1185">Reference proteome</keyword>
<gene>
    <name evidence="3" type="ordered locus">CKL_0572</name>
</gene>
<dbReference type="PANTHER" id="PTHR42856:SF1">
    <property type="entry name" value="ACYL-COENZYME A THIOESTERASE PAAI"/>
    <property type="match status" value="1"/>
</dbReference>
<dbReference type="eggNOG" id="COG2050">
    <property type="taxonomic scope" value="Bacteria"/>
</dbReference>
<dbReference type="Pfam" id="PF03061">
    <property type="entry name" value="4HBT"/>
    <property type="match status" value="1"/>
</dbReference>
<dbReference type="SUPFAM" id="SSF54637">
    <property type="entry name" value="Thioesterase/thiol ester dehydrase-isomerase"/>
    <property type="match status" value="1"/>
</dbReference>
<dbReference type="STRING" id="431943.CKL_0572"/>
<dbReference type="HOGENOM" id="CLU_089876_11_2_9"/>
<dbReference type="EMBL" id="CP000673">
    <property type="protein sequence ID" value="EDK32626.1"/>
    <property type="molecule type" value="Genomic_DNA"/>
</dbReference>
<dbReference type="Gene3D" id="3.10.129.10">
    <property type="entry name" value="Hotdog Thioesterase"/>
    <property type="match status" value="1"/>
</dbReference>
<organism evidence="3 4">
    <name type="scientific">Clostridium kluyveri (strain ATCC 8527 / DSM 555 / NBRC 12016 / NCIMB 10680 / K1)</name>
    <dbReference type="NCBI Taxonomy" id="431943"/>
    <lineage>
        <taxon>Bacteria</taxon>
        <taxon>Bacillati</taxon>
        <taxon>Bacillota</taxon>
        <taxon>Clostridia</taxon>
        <taxon>Eubacteriales</taxon>
        <taxon>Clostridiaceae</taxon>
        <taxon>Clostridium</taxon>
    </lineage>
</organism>
<dbReference type="AlphaFoldDB" id="A5N5P5"/>